<protein>
    <submittedName>
        <fullName evidence="1">Uncharacterized protein</fullName>
    </submittedName>
</protein>
<dbReference type="AlphaFoldDB" id="A0AAW2VCU9"/>
<gene>
    <name evidence="1" type="ORF">Slati_2850300</name>
</gene>
<comment type="caution">
    <text evidence="1">The sequence shown here is derived from an EMBL/GenBank/DDBJ whole genome shotgun (WGS) entry which is preliminary data.</text>
</comment>
<sequence length="120" mass="12704">MYIRSDSAVHLLESVEAGVLVGQGGADPRLRIAHLPPEVGVTAEALQCRQRLAQFLHGVAHLLHAVAECSLFPLAAALYLGEEVRGLADASEADLDGQLGQFAGVAAPPWEERVRTQISG</sequence>
<reference evidence="1" key="1">
    <citation type="submission" date="2020-06" db="EMBL/GenBank/DDBJ databases">
        <authorList>
            <person name="Li T."/>
            <person name="Hu X."/>
            <person name="Zhang T."/>
            <person name="Song X."/>
            <person name="Zhang H."/>
            <person name="Dai N."/>
            <person name="Sheng W."/>
            <person name="Hou X."/>
            <person name="Wei L."/>
        </authorList>
    </citation>
    <scope>NUCLEOTIDE SEQUENCE</scope>
    <source>
        <strain evidence="1">KEN1</strain>
        <tissue evidence="1">Leaf</tissue>
    </source>
</reference>
<evidence type="ECO:0000313" key="1">
    <source>
        <dbReference type="EMBL" id="KAL0426755.1"/>
    </source>
</evidence>
<name>A0AAW2VCU9_9LAMI</name>
<proteinExistence type="predicted"/>
<reference evidence="1" key="2">
    <citation type="journal article" date="2024" name="Plant">
        <title>Genomic evolution and insights into agronomic trait innovations of Sesamum species.</title>
        <authorList>
            <person name="Miao H."/>
            <person name="Wang L."/>
            <person name="Qu L."/>
            <person name="Liu H."/>
            <person name="Sun Y."/>
            <person name="Le M."/>
            <person name="Wang Q."/>
            <person name="Wei S."/>
            <person name="Zheng Y."/>
            <person name="Lin W."/>
            <person name="Duan Y."/>
            <person name="Cao H."/>
            <person name="Xiong S."/>
            <person name="Wang X."/>
            <person name="Wei L."/>
            <person name="Li C."/>
            <person name="Ma Q."/>
            <person name="Ju M."/>
            <person name="Zhao R."/>
            <person name="Li G."/>
            <person name="Mu C."/>
            <person name="Tian Q."/>
            <person name="Mei H."/>
            <person name="Zhang T."/>
            <person name="Gao T."/>
            <person name="Zhang H."/>
        </authorList>
    </citation>
    <scope>NUCLEOTIDE SEQUENCE</scope>
    <source>
        <strain evidence="1">KEN1</strain>
    </source>
</reference>
<dbReference type="EMBL" id="JACGWN010000010">
    <property type="protein sequence ID" value="KAL0426755.1"/>
    <property type="molecule type" value="Genomic_DNA"/>
</dbReference>
<accession>A0AAW2VCU9</accession>
<organism evidence="1">
    <name type="scientific">Sesamum latifolium</name>
    <dbReference type="NCBI Taxonomy" id="2727402"/>
    <lineage>
        <taxon>Eukaryota</taxon>
        <taxon>Viridiplantae</taxon>
        <taxon>Streptophyta</taxon>
        <taxon>Embryophyta</taxon>
        <taxon>Tracheophyta</taxon>
        <taxon>Spermatophyta</taxon>
        <taxon>Magnoliopsida</taxon>
        <taxon>eudicotyledons</taxon>
        <taxon>Gunneridae</taxon>
        <taxon>Pentapetalae</taxon>
        <taxon>asterids</taxon>
        <taxon>lamiids</taxon>
        <taxon>Lamiales</taxon>
        <taxon>Pedaliaceae</taxon>
        <taxon>Sesamum</taxon>
    </lineage>
</organism>